<dbReference type="Gene3D" id="6.10.10.80">
    <property type="entry name" value="Small, acid-soluble spore protein, alpha/beta type-like"/>
    <property type="match status" value="1"/>
</dbReference>
<evidence type="ECO:0000313" key="5">
    <source>
        <dbReference type="Proteomes" id="UP000430670"/>
    </source>
</evidence>
<evidence type="ECO:0000256" key="3">
    <source>
        <dbReference type="ARBA" id="ARBA00023125"/>
    </source>
</evidence>
<dbReference type="OrthoDB" id="1684060at2"/>
<evidence type="ECO:0000256" key="2">
    <source>
        <dbReference type="ARBA" id="ARBA00005442"/>
    </source>
</evidence>
<keyword evidence="5" id="KW-1185">Reference proteome</keyword>
<dbReference type="InterPro" id="IPR038300">
    <property type="entry name" value="SASP_sf_alpha/beta"/>
</dbReference>
<dbReference type="RefSeq" id="WP_155474625.1">
    <property type="nucleotide sequence ID" value="NZ_WNKU01000001.1"/>
</dbReference>
<dbReference type="InterPro" id="IPR001448">
    <property type="entry name" value="SASP_alpha/beta-type"/>
</dbReference>
<name>A0A6I3SB41_HELMO</name>
<dbReference type="PROSITE" id="PS00304">
    <property type="entry name" value="SASP_1"/>
    <property type="match status" value="1"/>
</dbReference>
<dbReference type="Pfam" id="PF00269">
    <property type="entry name" value="SASP"/>
    <property type="match status" value="1"/>
</dbReference>
<sequence length="57" mass="6461">MTRRKPVMSDRLKYELAQELGFADVVERDGWGGITTRDAGRLVRAAIERAERNLASQ</sequence>
<comment type="similarity">
    <text evidence="2">Belongs to the alpha/beta-type SASP family.</text>
</comment>
<evidence type="ECO:0000313" key="4">
    <source>
        <dbReference type="EMBL" id="MTV47508.1"/>
    </source>
</evidence>
<reference evidence="4 5" key="1">
    <citation type="submission" date="2019-11" db="EMBL/GenBank/DDBJ databases">
        <title>Whole-genome sequence of a the green, strictly anaerobic photosynthetic bacterium Heliobacillus mobilis DSM 6151.</title>
        <authorList>
            <person name="Kyndt J.A."/>
            <person name="Meyer T.E."/>
        </authorList>
    </citation>
    <scope>NUCLEOTIDE SEQUENCE [LARGE SCALE GENOMIC DNA]</scope>
    <source>
        <strain evidence="4 5">DSM 6151</strain>
    </source>
</reference>
<dbReference type="AlphaFoldDB" id="A0A6I3SB41"/>
<dbReference type="EMBL" id="WNKU01000001">
    <property type="protein sequence ID" value="MTV47508.1"/>
    <property type="molecule type" value="Genomic_DNA"/>
</dbReference>
<proteinExistence type="inferred from homology"/>
<comment type="caution">
    <text evidence="4">The sequence shown here is derived from an EMBL/GenBank/DDBJ whole genome shotgun (WGS) entry which is preliminary data.</text>
</comment>
<organism evidence="4 5">
    <name type="scientific">Heliobacterium mobile</name>
    <name type="common">Heliobacillus mobilis</name>
    <dbReference type="NCBI Taxonomy" id="28064"/>
    <lineage>
        <taxon>Bacteria</taxon>
        <taxon>Bacillati</taxon>
        <taxon>Bacillota</taxon>
        <taxon>Clostridia</taxon>
        <taxon>Eubacteriales</taxon>
        <taxon>Heliobacteriaceae</taxon>
        <taxon>Heliobacterium</taxon>
    </lineage>
</organism>
<comment type="function">
    <text evidence="1">SASP are bound to spore DNA. They are double-stranded DNA-binding proteins that cause DNA to change to an a-like conformation. They protect the DNA backbone from chemical and enzymatic cleavage and are thus involved in dormant spore's high resistance to UV light.</text>
</comment>
<keyword evidence="3" id="KW-0238">DNA-binding</keyword>
<evidence type="ECO:0000256" key="1">
    <source>
        <dbReference type="ARBA" id="ARBA00003863"/>
    </source>
</evidence>
<accession>A0A6I3SB41</accession>
<gene>
    <name evidence="4" type="ORF">GJ688_00765</name>
</gene>
<dbReference type="GO" id="GO:0003690">
    <property type="term" value="F:double-stranded DNA binding"/>
    <property type="evidence" value="ECO:0007669"/>
    <property type="project" value="InterPro"/>
</dbReference>
<protein>
    <submittedName>
        <fullName evidence="4">Small, acid-soluble spore protein, alpha/beta type</fullName>
    </submittedName>
</protein>
<dbReference type="InterPro" id="IPR018126">
    <property type="entry name" value="SASP_alpha/beta-type_CS"/>
</dbReference>
<dbReference type="Proteomes" id="UP000430670">
    <property type="component" value="Unassembled WGS sequence"/>
</dbReference>
<dbReference type="GO" id="GO:0006265">
    <property type="term" value="P:DNA topological change"/>
    <property type="evidence" value="ECO:0007669"/>
    <property type="project" value="InterPro"/>
</dbReference>